<dbReference type="EMBL" id="GBRH01279523">
    <property type="protein sequence ID" value="JAD18372.1"/>
    <property type="molecule type" value="Transcribed_RNA"/>
</dbReference>
<feature type="compositionally biased region" description="Polar residues" evidence="1">
    <location>
        <begin position="11"/>
        <end position="24"/>
    </location>
</feature>
<reference evidence="2" key="1">
    <citation type="submission" date="2014-09" db="EMBL/GenBank/DDBJ databases">
        <authorList>
            <person name="Magalhaes I.L.F."/>
            <person name="Oliveira U."/>
            <person name="Santos F.R."/>
            <person name="Vidigal T.H.D.A."/>
            <person name="Brescovit A.D."/>
            <person name="Santos A.J."/>
        </authorList>
    </citation>
    <scope>NUCLEOTIDE SEQUENCE</scope>
    <source>
        <tissue evidence="2">Shoot tissue taken approximately 20 cm above the soil surface</tissue>
    </source>
</reference>
<dbReference type="AlphaFoldDB" id="A0A0A8Y3J2"/>
<evidence type="ECO:0000256" key="1">
    <source>
        <dbReference type="SAM" id="MobiDB-lite"/>
    </source>
</evidence>
<evidence type="ECO:0000313" key="2">
    <source>
        <dbReference type="EMBL" id="JAD18372.1"/>
    </source>
</evidence>
<name>A0A0A8Y3J2_ARUDO</name>
<feature type="region of interest" description="Disordered" evidence="1">
    <location>
        <begin position="1"/>
        <end position="45"/>
    </location>
</feature>
<sequence>MPTSAPCATGFTLNSPASRLTPGNSPRRWRSLARSAGSRPCNRRR</sequence>
<reference evidence="2" key="2">
    <citation type="journal article" date="2015" name="Data Brief">
        <title>Shoot transcriptome of the giant reed, Arundo donax.</title>
        <authorList>
            <person name="Barrero R.A."/>
            <person name="Guerrero F.D."/>
            <person name="Moolhuijzen P."/>
            <person name="Goolsby J.A."/>
            <person name="Tidwell J."/>
            <person name="Bellgard S.E."/>
            <person name="Bellgard M.I."/>
        </authorList>
    </citation>
    <scope>NUCLEOTIDE SEQUENCE</scope>
    <source>
        <tissue evidence="2">Shoot tissue taken approximately 20 cm above the soil surface</tissue>
    </source>
</reference>
<protein>
    <submittedName>
        <fullName evidence="2">Uncharacterized protein</fullName>
    </submittedName>
</protein>
<organism evidence="2">
    <name type="scientific">Arundo donax</name>
    <name type="common">Giant reed</name>
    <name type="synonym">Donax arundinaceus</name>
    <dbReference type="NCBI Taxonomy" id="35708"/>
    <lineage>
        <taxon>Eukaryota</taxon>
        <taxon>Viridiplantae</taxon>
        <taxon>Streptophyta</taxon>
        <taxon>Embryophyta</taxon>
        <taxon>Tracheophyta</taxon>
        <taxon>Spermatophyta</taxon>
        <taxon>Magnoliopsida</taxon>
        <taxon>Liliopsida</taxon>
        <taxon>Poales</taxon>
        <taxon>Poaceae</taxon>
        <taxon>PACMAD clade</taxon>
        <taxon>Arundinoideae</taxon>
        <taxon>Arundineae</taxon>
        <taxon>Arundo</taxon>
    </lineage>
</organism>
<accession>A0A0A8Y3J2</accession>
<proteinExistence type="predicted"/>